<dbReference type="EMBL" id="LT614807">
    <property type="protein sequence ID" value="SCN45817.1"/>
    <property type="molecule type" value="Genomic_DNA"/>
</dbReference>
<name>A0A1D3RL42_9CAUD</name>
<proteinExistence type="predicted"/>
<evidence type="ECO:0000313" key="2">
    <source>
        <dbReference type="EMBL" id="SCN45817.1"/>
    </source>
</evidence>
<dbReference type="Proteomes" id="UP000279601">
    <property type="component" value="Segment"/>
</dbReference>
<dbReference type="GeneID" id="65109271"/>
<sequence>MSKTREEKRQEIEEVAVEVAKLLGKLETMANEASFGMEVSGGYLTFNDWQSSDCYGEGNSETFGVNEDGSVWYTSSC</sequence>
<reference evidence="3" key="1">
    <citation type="submission" date="2016-09" db="EMBL/GenBank/DDBJ databases">
        <authorList>
            <person name="Kajsik M."/>
        </authorList>
    </citation>
    <scope>NUCLEOTIDE SEQUENCE [LARGE SCALE GENOMIC DNA]</scope>
</reference>
<organism evidence="2 3">
    <name type="scientific">Cronobacter phage Pet-CM3-4</name>
    <dbReference type="NCBI Taxonomy" id="1892569"/>
    <lineage>
        <taxon>Viruses</taxon>
        <taxon>Duplodnaviria</taxon>
        <taxon>Heunggongvirae</taxon>
        <taxon>Uroviricota</taxon>
        <taxon>Caudoviricetes</taxon>
        <taxon>Pantevenvirales</taxon>
        <taxon>Straboviridae</taxon>
        <taxon>Tevenvirinae</taxon>
        <taxon>Karamvirus</taxon>
        <taxon>Karamvirus petcm34</taxon>
    </lineage>
</organism>
<feature type="coiled-coil region" evidence="1">
    <location>
        <begin position="5"/>
        <end position="32"/>
    </location>
</feature>
<evidence type="ECO:0000256" key="1">
    <source>
        <dbReference type="SAM" id="Coils"/>
    </source>
</evidence>
<keyword evidence="3" id="KW-1185">Reference proteome</keyword>
<dbReference type="RefSeq" id="YP_010091739.1">
    <property type="nucleotide sequence ID" value="NC_055726.1"/>
</dbReference>
<protein>
    <submittedName>
        <fullName evidence="2">Uncharacterized protein</fullName>
    </submittedName>
</protein>
<evidence type="ECO:0000313" key="3">
    <source>
        <dbReference type="Proteomes" id="UP000279601"/>
    </source>
</evidence>
<keyword evidence="1" id="KW-0175">Coiled coil</keyword>
<dbReference type="KEGG" id="vg:65109271"/>
<accession>A0A1D3RL42</accession>